<name>M2RTM3_CERS8</name>
<dbReference type="Pfam" id="PF00270">
    <property type="entry name" value="DEAD"/>
    <property type="match status" value="1"/>
</dbReference>
<evidence type="ECO:0000256" key="6">
    <source>
        <dbReference type="ARBA" id="ARBA00034808"/>
    </source>
</evidence>
<dbReference type="GO" id="GO:0006281">
    <property type="term" value="P:DNA repair"/>
    <property type="evidence" value="ECO:0007669"/>
    <property type="project" value="TreeGrafter"/>
</dbReference>
<dbReference type="EMBL" id="KB445791">
    <property type="protein sequence ID" value="EMD42306.1"/>
    <property type="molecule type" value="Genomic_DNA"/>
</dbReference>
<keyword evidence="9" id="KW-1185">Reference proteome</keyword>
<dbReference type="AlphaFoldDB" id="M2RTM3"/>
<evidence type="ECO:0000256" key="3">
    <source>
        <dbReference type="ARBA" id="ARBA00023125"/>
    </source>
</evidence>
<dbReference type="SUPFAM" id="SSF52540">
    <property type="entry name" value="P-loop containing nucleoside triphosphate hydrolases"/>
    <property type="match status" value="1"/>
</dbReference>
<dbReference type="GO" id="GO:0016787">
    <property type="term" value="F:hydrolase activity"/>
    <property type="evidence" value="ECO:0007669"/>
    <property type="project" value="UniProtKB-KW"/>
</dbReference>
<dbReference type="EC" id="5.6.2.4" evidence="6"/>
<dbReference type="PROSITE" id="PS00690">
    <property type="entry name" value="DEAH_ATP_HELICASE"/>
    <property type="match status" value="1"/>
</dbReference>
<dbReference type="OrthoDB" id="2499463at2759"/>
<dbReference type="GO" id="GO:0043138">
    <property type="term" value="F:3'-5' DNA helicase activity"/>
    <property type="evidence" value="ECO:0007669"/>
    <property type="project" value="UniProtKB-EC"/>
</dbReference>
<dbReference type="InterPro" id="IPR027417">
    <property type="entry name" value="P-loop_NTPase"/>
</dbReference>
<evidence type="ECO:0000313" key="8">
    <source>
        <dbReference type="EMBL" id="EMD42306.1"/>
    </source>
</evidence>
<dbReference type="Proteomes" id="UP000016930">
    <property type="component" value="Unassembled WGS sequence"/>
</dbReference>
<evidence type="ECO:0000256" key="1">
    <source>
        <dbReference type="ARBA" id="ARBA00005446"/>
    </source>
</evidence>
<dbReference type="GO" id="GO:0003677">
    <property type="term" value="F:DNA binding"/>
    <property type="evidence" value="ECO:0007669"/>
    <property type="project" value="UniProtKB-KW"/>
</dbReference>
<dbReference type="PROSITE" id="PS51192">
    <property type="entry name" value="HELICASE_ATP_BIND_1"/>
    <property type="match status" value="1"/>
</dbReference>
<dbReference type="GO" id="GO:0005737">
    <property type="term" value="C:cytoplasm"/>
    <property type="evidence" value="ECO:0007669"/>
    <property type="project" value="TreeGrafter"/>
</dbReference>
<feature type="domain" description="Helicase ATP-binding" evidence="7">
    <location>
        <begin position="1"/>
        <end position="118"/>
    </location>
</feature>
<dbReference type="GO" id="GO:0006310">
    <property type="term" value="P:DNA recombination"/>
    <property type="evidence" value="ECO:0007669"/>
    <property type="project" value="TreeGrafter"/>
</dbReference>
<dbReference type="InterPro" id="IPR014001">
    <property type="entry name" value="Helicase_ATP-bd"/>
</dbReference>
<evidence type="ECO:0000313" key="9">
    <source>
        <dbReference type="Proteomes" id="UP000016930"/>
    </source>
</evidence>
<dbReference type="InterPro" id="IPR011545">
    <property type="entry name" value="DEAD/DEAH_box_helicase_dom"/>
</dbReference>
<evidence type="ECO:0000256" key="2">
    <source>
        <dbReference type="ARBA" id="ARBA00022801"/>
    </source>
</evidence>
<keyword evidence="2" id="KW-0378">Hydrolase</keyword>
<evidence type="ECO:0000256" key="5">
    <source>
        <dbReference type="ARBA" id="ARBA00034617"/>
    </source>
</evidence>
<dbReference type="PANTHER" id="PTHR13710">
    <property type="entry name" value="DNA HELICASE RECQ FAMILY MEMBER"/>
    <property type="match status" value="1"/>
</dbReference>
<comment type="similarity">
    <text evidence="1">Belongs to the helicase family. RecQ subfamily.</text>
</comment>
<dbReference type="PANTHER" id="PTHR13710:SF105">
    <property type="entry name" value="ATP-DEPENDENT DNA HELICASE Q1"/>
    <property type="match status" value="1"/>
</dbReference>
<dbReference type="HOGENOM" id="CLU_126713_0_1_1"/>
<gene>
    <name evidence="8" type="ORF">CERSUDRAFT_40441</name>
</gene>
<feature type="non-terminal residue" evidence="8">
    <location>
        <position position="158"/>
    </location>
</feature>
<organism evidence="8 9">
    <name type="scientific">Ceriporiopsis subvermispora (strain B)</name>
    <name type="common">White-rot fungus</name>
    <name type="synonym">Gelatoporia subvermispora</name>
    <dbReference type="NCBI Taxonomy" id="914234"/>
    <lineage>
        <taxon>Eukaryota</taxon>
        <taxon>Fungi</taxon>
        <taxon>Dikarya</taxon>
        <taxon>Basidiomycota</taxon>
        <taxon>Agaricomycotina</taxon>
        <taxon>Agaricomycetes</taxon>
        <taxon>Polyporales</taxon>
        <taxon>Gelatoporiaceae</taxon>
        <taxon>Gelatoporia</taxon>
    </lineage>
</organism>
<dbReference type="GO" id="GO:0005524">
    <property type="term" value="F:ATP binding"/>
    <property type="evidence" value="ECO:0007669"/>
    <property type="project" value="InterPro"/>
</dbReference>
<dbReference type="Gene3D" id="3.40.50.300">
    <property type="entry name" value="P-loop containing nucleotide triphosphate hydrolases"/>
    <property type="match status" value="1"/>
</dbReference>
<evidence type="ECO:0000256" key="4">
    <source>
        <dbReference type="ARBA" id="ARBA00023235"/>
    </source>
</evidence>
<keyword evidence="4" id="KW-0413">Isomerase</keyword>
<dbReference type="InterPro" id="IPR002464">
    <property type="entry name" value="DNA/RNA_helicase_DEAH_CS"/>
</dbReference>
<dbReference type="GO" id="GO:0009378">
    <property type="term" value="F:four-way junction helicase activity"/>
    <property type="evidence" value="ECO:0007669"/>
    <property type="project" value="TreeGrafter"/>
</dbReference>
<proteinExistence type="inferred from homology"/>
<dbReference type="GO" id="GO:0005694">
    <property type="term" value="C:chromosome"/>
    <property type="evidence" value="ECO:0007669"/>
    <property type="project" value="TreeGrafter"/>
</dbReference>
<reference evidence="8 9" key="1">
    <citation type="journal article" date="2012" name="Proc. Natl. Acad. Sci. U.S.A.">
        <title>Comparative genomics of Ceriporiopsis subvermispora and Phanerochaete chrysosporium provide insight into selective ligninolysis.</title>
        <authorList>
            <person name="Fernandez-Fueyo E."/>
            <person name="Ruiz-Duenas F.J."/>
            <person name="Ferreira P."/>
            <person name="Floudas D."/>
            <person name="Hibbett D.S."/>
            <person name="Canessa P."/>
            <person name="Larrondo L.F."/>
            <person name="James T.Y."/>
            <person name="Seelenfreund D."/>
            <person name="Lobos S."/>
            <person name="Polanco R."/>
            <person name="Tello M."/>
            <person name="Honda Y."/>
            <person name="Watanabe T."/>
            <person name="Watanabe T."/>
            <person name="Ryu J.S."/>
            <person name="Kubicek C.P."/>
            <person name="Schmoll M."/>
            <person name="Gaskell J."/>
            <person name="Hammel K.E."/>
            <person name="St John F.J."/>
            <person name="Vanden Wymelenberg A."/>
            <person name="Sabat G."/>
            <person name="Splinter BonDurant S."/>
            <person name="Syed K."/>
            <person name="Yadav J.S."/>
            <person name="Doddapaneni H."/>
            <person name="Subramanian V."/>
            <person name="Lavin J.L."/>
            <person name="Oguiza J.A."/>
            <person name="Perez G."/>
            <person name="Pisabarro A.G."/>
            <person name="Ramirez L."/>
            <person name="Santoyo F."/>
            <person name="Master E."/>
            <person name="Coutinho P.M."/>
            <person name="Henrissat B."/>
            <person name="Lombard V."/>
            <person name="Magnuson J.K."/>
            <person name="Kuees U."/>
            <person name="Hori C."/>
            <person name="Igarashi K."/>
            <person name="Samejima M."/>
            <person name="Held B.W."/>
            <person name="Barry K.W."/>
            <person name="LaButti K.M."/>
            <person name="Lapidus A."/>
            <person name="Lindquist E.A."/>
            <person name="Lucas S.M."/>
            <person name="Riley R."/>
            <person name="Salamov A.A."/>
            <person name="Hoffmeister D."/>
            <person name="Schwenk D."/>
            <person name="Hadar Y."/>
            <person name="Yarden O."/>
            <person name="de Vries R.P."/>
            <person name="Wiebenga A."/>
            <person name="Stenlid J."/>
            <person name="Eastwood D."/>
            <person name="Grigoriev I.V."/>
            <person name="Berka R.M."/>
            <person name="Blanchette R.A."/>
            <person name="Kersten P."/>
            <person name="Martinez A.T."/>
            <person name="Vicuna R."/>
            <person name="Cullen D."/>
        </authorList>
    </citation>
    <scope>NUCLEOTIDE SEQUENCE [LARGE SCALE GENOMIC DNA]</scope>
    <source>
        <strain evidence="8 9">B</strain>
    </source>
</reference>
<evidence type="ECO:0000259" key="7">
    <source>
        <dbReference type="PROSITE" id="PS51192"/>
    </source>
</evidence>
<sequence length="158" mass="17601">MGLTATPVNGDIYNEQFHKRILSDEFQVLLPSPEMCLKHELFSKLMRTPDFMKNVAAIVIDEAHCISQWGETFRKDYRQLAKLRSFVPLDVPILATSATLPPHVLADVKAQLCFDSSDMLYINLGNDRHNITPIVSRMRGAAGDLNALNFAIDEAAAG</sequence>
<keyword evidence="3" id="KW-0238">DNA-binding</keyword>
<accession>M2RTM3</accession>
<comment type="catalytic activity">
    <reaction evidence="5">
        <text>Couples ATP hydrolysis with the unwinding of duplex DNA by translocating in the 3'-5' direction.</text>
        <dbReference type="EC" id="5.6.2.4"/>
    </reaction>
</comment>
<protein>
    <recommendedName>
        <fullName evidence="6">DNA 3'-5' helicase</fullName>
        <ecNumber evidence="6">5.6.2.4</ecNumber>
    </recommendedName>
</protein>
<dbReference type="STRING" id="914234.M2RTM3"/>